<dbReference type="InterPro" id="IPR011055">
    <property type="entry name" value="Dup_hybrid_motif"/>
</dbReference>
<evidence type="ECO:0000256" key="2">
    <source>
        <dbReference type="SAM" id="SignalP"/>
    </source>
</evidence>
<accession>A0A192D2N4</accession>
<evidence type="ECO:0000256" key="1">
    <source>
        <dbReference type="ARBA" id="ARBA00022729"/>
    </source>
</evidence>
<proteinExistence type="predicted"/>
<feature type="signal peptide" evidence="2">
    <location>
        <begin position="1"/>
        <end position="29"/>
    </location>
</feature>
<feature type="domain" description="M23ase beta-sheet core" evidence="3">
    <location>
        <begin position="127"/>
        <end position="221"/>
    </location>
</feature>
<dbReference type="Proteomes" id="UP000078263">
    <property type="component" value="Chromosome"/>
</dbReference>
<protein>
    <recommendedName>
        <fullName evidence="3">M23ase beta-sheet core domain-containing protein</fullName>
    </recommendedName>
</protein>
<dbReference type="PANTHER" id="PTHR21666:SF289">
    <property type="entry name" value="L-ALA--D-GLU ENDOPEPTIDASE"/>
    <property type="match status" value="1"/>
</dbReference>
<evidence type="ECO:0000259" key="3">
    <source>
        <dbReference type="Pfam" id="PF01551"/>
    </source>
</evidence>
<dbReference type="KEGG" id="pns:A9D12_04730"/>
<dbReference type="STRING" id="1112.A9D12_04730"/>
<name>A0A192D2N4_9SPHN</name>
<gene>
    <name evidence="4" type="ORF">A9D12_04730</name>
</gene>
<dbReference type="AlphaFoldDB" id="A0A192D2N4"/>
<dbReference type="Pfam" id="PF01551">
    <property type="entry name" value="Peptidase_M23"/>
    <property type="match status" value="1"/>
</dbReference>
<organism evidence="4 5">
    <name type="scientific">Erythrobacter neustonensis</name>
    <dbReference type="NCBI Taxonomy" id="1112"/>
    <lineage>
        <taxon>Bacteria</taxon>
        <taxon>Pseudomonadati</taxon>
        <taxon>Pseudomonadota</taxon>
        <taxon>Alphaproteobacteria</taxon>
        <taxon>Sphingomonadales</taxon>
        <taxon>Erythrobacteraceae</taxon>
        <taxon>Erythrobacter/Porphyrobacter group</taxon>
        <taxon>Erythrobacter</taxon>
    </lineage>
</organism>
<dbReference type="FunFam" id="2.70.70.10:FF:000006">
    <property type="entry name" value="M23 family peptidase"/>
    <property type="match status" value="1"/>
</dbReference>
<dbReference type="SUPFAM" id="SSF51261">
    <property type="entry name" value="Duplicated hybrid motif"/>
    <property type="match status" value="1"/>
</dbReference>
<evidence type="ECO:0000313" key="5">
    <source>
        <dbReference type="Proteomes" id="UP000078263"/>
    </source>
</evidence>
<feature type="chain" id="PRO_5008251663" description="M23ase beta-sheet core domain-containing protein" evidence="2">
    <location>
        <begin position="30"/>
        <end position="246"/>
    </location>
</feature>
<evidence type="ECO:0000313" key="4">
    <source>
        <dbReference type="EMBL" id="ANK12365.1"/>
    </source>
</evidence>
<reference evidence="4 5" key="1">
    <citation type="submission" date="2016-05" db="EMBL/GenBank/DDBJ databases">
        <title>Compelete Genome Sequence of Bacteriochlorophyll-Synthesizing Bacterium Porphyrobacter neustonensis DSM 9434.</title>
        <authorList>
            <person name="Shi X.-L."/>
            <person name="Wu Y.-H."/>
            <person name="Cheng H."/>
            <person name="Xu L."/>
            <person name="Zhang X.-Q."/>
            <person name="Wang C.-S."/>
            <person name="Xu X.-W."/>
        </authorList>
    </citation>
    <scope>NUCLEOTIDE SEQUENCE [LARGE SCALE GENOMIC DNA]</scope>
    <source>
        <strain evidence="4 5">DSM 9434</strain>
    </source>
</reference>
<dbReference type="PANTHER" id="PTHR21666">
    <property type="entry name" value="PEPTIDASE-RELATED"/>
    <property type="match status" value="1"/>
</dbReference>
<keyword evidence="1 2" id="KW-0732">Signal</keyword>
<dbReference type="InterPro" id="IPR050570">
    <property type="entry name" value="Cell_wall_metabolism_enzyme"/>
</dbReference>
<dbReference type="GO" id="GO:0004222">
    <property type="term" value="F:metalloendopeptidase activity"/>
    <property type="evidence" value="ECO:0007669"/>
    <property type="project" value="TreeGrafter"/>
</dbReference>
<dbReference type="CDD" id="cd12797">
    <property type="entry name" value="M23_peptidase"/>
    <property type="match status" value="1"/>
</dbReference>
<keyword evidence="5" id="KW-1185">Reference proteome</keyword>
<dbReference type="RefSeq" id="WP_068350264.1">
    <property type="nucleotide sequence ID" value="NZ_CP016033.1"/>
</dbReference>
<dbReference type="OrthoDB" id="9815245at2"/>
<dbReference type="InterPro" id="IPR016047">
    <property type="entry name" value="M23ase_b-sheet_dom"/>
</dbReference>
<sequence>MNFAVRQVIKLAVTGCAAIFVSAASPAFANTANSASTATSAADVTAPLRDEGDAAANSDARFKSLFASFVAIERNAPVAGTAEALPAYSSPIPQRAISVPSRMPLEGAALTSGFGMRTHPVLGGRRAHAGIDLAAPTGTPVYATANGVVGRADWFSSYGLFISLNHGASTETRYAHLSRLAVAAGDTVKKGDLIGYVGSTGRSTGPHLHYEVRVDGVAVNPIPYMVESEAQLAYARDAKLTGQGGD</sequence>
<dbReference type="EMBL" id="CP016033">
    <property type="protein sequence ID" value="ANK12365.1"/>
    <property type="molecule type" value="Genomic_DNA"/>
</dbReference>
<dbReference type="Gene3D" id="2.70.70.10">
    <property type="entry name" value="Glucose Permease (Domain IIA)"/>
    <property type="match status" value="1"/>
</dbReference>